<organism evidence="2 3">
    <name type="scientific">Streptomyces pini</name>
    <dbReference type="NCBI Taxonomy" id="1520580"/>
    <lineage>
        <taxon>Bacteria</taxon>
        <taxon>Bacillati</taxon>
        <taxon>Actinomycetota</taxon>
        <taxon>Actinomycetes</taxon>
        <taxon>Kitasatosporales</taxon>
        <taxon>Streptomycetaceae</taxon>
        <taxon>Streptomyces</taxon>
    </lineage>
</organism>
<dbReference type="RefSeq" id="WP_093849340.1">
    <property type="nucleotide sequence ID" value="NZ_FOSG01000006.1"/>
</dbReference>
<feature type="region of interest" description="Disordered" evidence="1">
    <location>
        <begin position="1"/>
        <end position="24"/>
    </location>
</feature>
<dbReference type="AlphaFoldDB" id="A0A1I3ZPJ9"/>
<keyword evidence="3" id="KW-1185">Reference proteome</keyword>
<dbReference type="InterPro" id="IPR006311">
    <property type="entry name" value="TAT_signal"/>
</dbReference>
<gene>
    <name evidence="2" type="ORF">SAMN05192584_106117</name>
</gene>
<protein>
    <recommendedName>
        <fullName evidence="4">Tat (Twin-arginine translocation) pathway signal sequence</fullName>
    </recommendedName>
</protein>
<dbReference type="PROSITE" id="PS51318">
    <property type="entry name" value="TAT"/>
    <property type="match status" value="1"/>
</dbReference>
<evidence type="ECO:0000313" key="2">
    <source>
        <dbReference type="EMBL" id="SFK46064.1"/>
    </source>
</evidence>
<reference evidence="3" key="1">
    <citation type="submission" date="2016-10" db="EMBL/GenBank/DDBJ databases">
        <authorList>
            <person name="Varghese N."/>
            <person name="Submissions S."/>
        </authorList>
    </citation>
    <scope>NUCLEOTIDE SEQUENCE [LARGE SCALE GENOMIC DNA]</scope>
    <source>
        <strain evidence="3">PL19</strain>
    </source>
</reference>
<evidence type="ECO:0000313" key="3">
    <source>
        <dbReference type="Proteomes" id="UP000198928"/>
    </source>
</evidence>
<sequence length="99" mass="9657">MSSTLSPRPSPGPSFGPSPRTTRRGFLGLTGAAAAAAAGAAALPPLGAFGAGAAAGEYRLPAVTHPYHPAALYPGDADDDAPGEPLNAGVECCREGVDA</sequence>
<dbReference type="EMBL" id="FOSG01000006">
    <property type="protein sequence ID" value="SFK46064.1"/>
    <property type="molecule type" value="Genomic_DNA"/>
</dbReference>
<name>A0A1I3ZPJ9_9ACTN</name>
<accession>A0A1I3ZPJ9</accession>
<dbReference type="Proteomes" id="UP000198928">
    <property type="component" value="Unassembled WGS sequence"/>
</dbReference>
<evidence type="ECO:0000256" key="1">
    <source>
        <dbReference type="SAM" id="MobiDB-lite"/>
    </source>
</evidence>
<proteinExistence type="predicted"/>
<evidence type="ECO:0008006" key="4">
    <source>
        <dbReference type="Google" id="ProtNLM"/>
    </source>
</evidence>